<keyword evidence="8" id="KW-0902">Two-component regulatory system</keyword>
<dbReference type="PANTHER" id="PTHR24421:SF10">
    <property type="entry name" value="NITRATE_NITRITE SENSOR PROTEIN NARQ"/>
    <property type="match status" value="1"/>
</dbReference>
<dbReference type="GO" id="GO:0000155">
    <property type="term" value="F:phosphorelay sensor kinase activity"/>
    <property type="evidence" value="ECO:0007669"/>
    <property type="project" value="InterPro"/>
</dbReference>
<accession>A0A5C4UXB5</accession>
<dbReference type="GO" id="GO:0005524">
    <property type="term" value="F:ATP binding"/>
    <property type="evidence" value="ECO:0007669"/>
    <property type="project" value="UniProtKB-KW"/>
</dbReference>
<evidence type="ECO:0000259" key="10">
    <source>
        <dbReference type="Pfam" id="PF07730"/>
    </source>
</evidence>
<feature type="domain" description="DUF7134" evidence="11">
    <location>
        <begin position="81"/>
        <end position="188"/>
    </location>
</feature>
<dbReference type="OrthoDB" id="227596at2"/>
<dbReference type="InterPro" id="IPR050482">
    <property type="entry name" value="Sensor_HK_TwoCompSys"/>
</dbReference>
<dbReference type="GO" id="GO:0046983">
    <property type="term" value="F:protein dimerization activity"/>
    <property type="evidence" value="ECO:0007669"/>
    <property type="project" value="InterPro"/>
</dbReference>
<evidence type="ECO:0000256" key="6">
    <source>
        <dbReference type="ARBA" id="ARBA00022777"/>
    </source>
</evidence>
<keyword evidence="7" id="KW-0067">ATP-binding</keyword>
<feature type="domain" description="Signal transduction histidine kinase subgroup 3 dimerisation and phosphoacceptor" evidence="10">
    <location>
        <begin position="234"/>
        <end position="297"/>
    </location>
</feature>
<evidence type="ECO:0000259" key="11">
    <source>
        <dbReference type="Pfam" id="PF23539"/>
    </source>
</evidence>
<dbReference type="Pfam" id="PF02518">
    <property type="entry name" value="HATPase_c"/>
    <property type="match status" value="1"/>
</dbReference>
<name>A0A5C4UXB5_9ACTN</name>
<dbReference type="InterPro" id="IPR003594">
    <property type="entry name" value="HATPase_dom"/>
</dbReference>
<evidence type="ECO:0000256" key="1">
    <source>
        <dbReference type="ARBA" id="ARBA00000085"/>
    </source>
</evidence>
<dbReference type="Proteomes" id="UP000312512">
    <property type="component" value="Unassembled WGS sequence"/>
</dbReference>
<dbReference type="Gene3D" id="1.20.5.1930">
    <property type="match status" value="1"/>
</dbReference>
<feature type="domain" description="Histidine kinase/HSP90-like ATPase" evidence="9">
    <location>
        <begin position="344"/>
        <end position="431"/>
    </location>
</feature>
<evidence type="ECO:0000256" key="8">
    <source>
        <dbReference type="ARBA" id="ARBA00023012"/>
    </source>
</evidence>
<sequence length="435" mass="46313">MSWLVGEWSEAARRAAATSIIGGLRRRGAADADQSRRITPGKASPTSAICALPHVREIRGYLGLVPDVFNELRQRLRSIPPSAVDFALALAVLVGQTVPFLYASRMSGPQPWTLAEYWPVLVSSLPLLVRRRFPMTVFVVVAAASLAYSLAGPDVPSQPVPYGWLAGLYTVAELCPGPRRALAVLISLPPAFAVSPDTFVRSALTAAAAYVMGRAVVQHRRYAALEAERATERERARIARDMHDILSHGISVMTVQAEAGPYAVRVAPERAEQAFRAIADAGRDAQGQLSRMLGLLGDPAGRSPAAEPSLDGLPDLVARVSATGPAVRLAVTGTPAVLPPDTEAAAYRIVQEALTNMVKHARATAGEVLFDWKDDELMITVSDDGRGRAREGRLASGRGLNGMRERAAACGGTLTHGAGRTGFEVEARLPVGKRA</sequence>
<dbReference type="Gene3D" id="3.30.565.10">
    <property type="entry name" value="Histidine kinase-like ATPase, C-terminal domain"/>
    <property type="match status" value="1"/>
</dbReference>
<dbReference type="GO" id="GO:0016020">
    <property type="term" value="C:membrane"/>
    <property type="evidence" value="ECO:0007669"/>
    <property type="project" value="InterPro"/>
</dbReference>
<dbReference type="InterPro" id="IPR011712">
    <property type="entry name" value="Sig_transdc_His_kin_sub3_dim/P"/>
</dbReference>
<keyword evidence="13" id="KW-1185">Reference proteome</keyword>
<evidence type="ECO:0000259" key="9">
    <source>
        <dbReference type="Pfam" id="PF02518"/>
    </source>
</evidence>
<evidence type="ECO:0000313" key="12">
    <source>
        <dbReference type="EMBL" id="KAB8183287.1"/>
    </source>
</evidence>
<evidence type="ECO:0000256" key="4">
    <source>
        <dbReference type="ARBA" id="ARBA00022679"/>
    </source>
</evidence>
<evidence type="ECO:0000256" key="7">
    <source>
        <dbReference type="ARBA" id="ARBA00022840"/>
    </source>
</evidence>
<proteinExistence type="predicted"/>
<evidence type="ECO:0000256" key="2">
    <source>
        <dbReference type="ARBA" id="ARBA00012438"/>
    </source>
</evidence>
<keyword evidence="4" id="KW-0808">Transferase</keyword>
<keyword evidence="5" id="KW-0547">Nucleotide-binding</keyword>
<dbReference type="AlphaFoldDB" id="A0A5C4UXB5"/>
<dbReference type="Pfam" id="PF23539">
    <property type="entry name" value="DUF7134"/>
    <property type="match status" value="1"/>
</dbReference>
<dbReference type="Pfam" id="PF07730">
    <property type="entry name" value="HisKA_3"/>
    <property type="match status" value="1"/>
</dbReference>
<dbReference type="EC" id="2.7.13.3" evidence="2"/>
<comment type="caution">
    <text evidence="12">The sequence shown here is derived from an EMBL/GenBank/DDBJ whole genome shotgun (WGS) entry which is preliminary data.</text>
</comment>
<reference evidence="12 13" key="1">
    <citation type="submission" date="2019-10" db="EMBL/GenBank/DDBJ databases">
        <title>Nonomuraea sp. nov., isolated from Phyllanthus amarus.</title>
        <authorList>
            <person name="Klykleung N."/>
            <person name="Tanasupawat S."/>
        </authorList>
    </citation>
    <scope>NUCLEOTIDE SEQUENCE [LARGE SCALE GENOMIC DNA]</scope>
    <source>
        <strain evidence="12 13">PA1-10</strain>
    </source>
</reference>
<keyword evidence="6 12" id="KW-0418">Kinase</keyword>
<comment type="catalytic activity">
    <reaction evidence="1">
        <text>ATP + protein L-histidine = ADP + protein N-phospho-L-histidine.</text>
        <dbReference type="EC" id="2.7.13.3"/>
    </reaction>
</comment>
<dbReference type="EMBL" id="VDLX02000037">
    <property type="protein sequence ID" value="KAB8183287.1"/>
    <property type="molecule type" value="Genomic_DNA"/>
</dbReference>
<dbReference type="InterPro" id="IPR036890">
    <property type="entry name" value="HATPase_C_sf"/>
</dbReference>
<organism evidence="12 13">
    <name type="scientific">Nonomuraea phyllanthi</name>
    <dbReference type="NCBI Taxonomy" id="2219224"/>
    <lineage>
        <taxon>Bacteria</taxon>
        <taxon>Bacillati</taxon>
        <taxon>Actinomycetota</taxon>
        <taxon>Actinomycetes</taxon>
        <taxon>Streptosporangiales</taxon>
        <taxon>Streptosporangiaceae</taxon>
        <taxon>Nonomuraea</taxon>
    </lineage>
</organism>
<dbReference type="CDD" id="cd16917">
    <property type="entry name" value="HATPase_UhpB-NarQ-NarX-like"/>
    <property type="match status" value="1"/>
</dbReference>
<gene>
    <name evidence="12" type="ORF">FH608_049420</name>
</gene>
<dbReference type="PANTHER" id="PTHR24421">
    <property type="entry name" value="NITRATE/NITRITE SENSOR PROTEIN NARX-RELATED"/>
    <property type="match status" value="1"/>
</dbReference>
<keyword evidence="3" id="KW-0597">Phosphoprotein</keyword>
<evidence type="ECO:0000256" key="3">
    <source>
        <dbReference type="ARBA" id="ARBA00022553"/>
    </source>
</evidence>
<dbReference type="InterPro" id="IPR055558">
    <property type="entry name" value="DUF7134"/>
</dbReference>
<protein>
    <recommendedName>
        <fullName evidence="2">histidine kinase</fullName>
        <ecNumber evidence="2">2.7.13.3</ecNumber>
    </recommendedName>
</protein>
<evidence type="ECO:0000256" key="5">
    <source>
        <dbReference type="ARBA" id="ARBA00022741"/>
    </source>
</evidence>
<evidence type="ECO:0000313" key="13">
    <source>
        <dbReference type="Proteomes" id="UP000312512"/>
    </source>
</evidence>
<dbReference type="SUPFAM" id="SSF55874">
    <property type="entry name" value="ATPase domain of HSP90 chaperone/DNA topoisomerase II/histidine kinase"/>
    <property type="match status" value="1"/>
</dbReference>